<dbReference type="PANTHER" id="PTHR10762">
    <property type="entry name" value="DIPHTHAMIDE BIOSYNTHESIS PROTEIN"/>
    <property type="match status" value="1"/>
</dbReference>
<gene>
    <name evidence="1" type="ORF">S06H3_62969</name>
</gene>
<dbReference type="GO" id="GO:0090560">
    <property type="term" value="F:2-(3-amino-3-carboxypropyl)histidine synthase activity"/>
    <property type="evidence" value="ECO:0007669"/>
    <property type="project" value="InterPro"/>
</dbReference>
<proteinExistence type="predicted"/>
<dbReference type="InterPro" id="IPR042265">
    <property type="entry name" value="DPH1/DPH2_3"/>
</dbReference>
<evidence type="ECO:0000313" key="1">
    <source>
        <dbReference type="EMBL" id="GAI52850.1"/>
    </source>
</evidence>
<evidence type="ECO:0008006" key="2">
    <source>
        <dbReference type="Google" id="ProtNLM"/>
    </source>
</evidence>
<name>X1QPE8_9ZZZZ</name>
<dbReference type="Pfam" id="PF01866">
    <property type="entry name" value="Diphthamide_syn"/>
    <property type="match status" value="1"/>
</dbReference>
<dbReference type="InterPro" id="IPR016435">
    <property type="entry name" value="DPH1/DPH2"/>
</dbReference>
<dbReference type="EMBL" id="BARV01041664">
    <property type="protein sequence ID" value="GAI52850.1"/>
    <property type="molecule type" value="Genomic_DNA"/>
</dbReference>
<dbReference type="NCBIfam" id="TIGR00322">
    <property type="entry name" value="diphth2_R"/>
    <property type="match status" value="1"/>
</dbReference>
<organism evidence="1">
    <name type="scientific">marine sediment metagenome</name>
    <dbReference type="NCBI Taxonomy" id="412755"/>
    <lineage>
        <taxon>unclassified sequences</taxon>
        <taxon>metagenomes</taxon>
        <taxon>ecological metagenomes</taxon>
    </lineage>
</organism>
<accession>X1QPE8</accession>
<dbReference type="Gene3D" id="3.40.50.11860">
    <property type="entry name" value="Diphthamide synthesis DPH1/DPH2 domain 3"/>
    <property type="match status" value="1"/>
</dbReference>
<dbReference type="GO" id="GO:0017183">
    <property type="term" value="P:protein histidyl modification to diphthamide"/>
    <property type="evidence" value="ECO:0007669"/>
    <property type="project" value="InterPro"/>
</dbReference>
<protein>
    <recommendedName>
        <fullName evidence="2">Diphthamide biosynthesis enzyme Dph2</fullName>
    </recommendedName>
</protein>
<reference evidence="1" key="1">
    <citation type="journal article" date="2014" name="Front. Microbiol.">
        <title>High frequency of phylogenetically diverse reductive dehalogenase-homologous genes in deep subseafloor sedimentary metagenomes.</title>
        <authorList>
            <person name="Kawai M."/>
            <person name="Futagami T."/>
            <person name="Toyoda A."/>
            <person name="Takaki Y."/>
            <person name="Nishi S."/>
            <person name="Hori S."/>
            <person name="Arai W."/>
            <person name="Tsubouchi T."/>
            <person name="Morono Y."/>
            <person name="Uchiyama I."/>
            <person name="Ito T."/>
            <person name="Fujiyama A."/>
            <person name="Inagaki F."/>
            <person name="Takami H."/>
        </authorList>
    </citation>
    <scope>NUCLEOTIDE SEQUENCE</scope>
    <source>
        <strain evidence="1">Expedition CK06-06</strain>
    </source>
</reference>
<sequence length="102" mass="11648">FKISNKEIKQLKAKRKTTLIKFLKADKIGILVSTKPGQENLQKAIRLKKQLEKKGKQPYIFLSNNIDTSQFENFNIGSWVNTACPGLVFDNSEIININELPK</sequence>
<dbReference type="PANTHER" id="PTHR10762:SF1">
    <property type="entry name" value="2-(3-AMINO-3-CARBOXYPROPYL)HISTIDINE SYNTHASE SUBUNIT 1"/>
    <property type="match status" value="1"/>
</dbReference>
<comment type="caution">
    <text evidence="1">The sequence shown here is derived from an EMBL/GenBank/DDBJ whole genome shotgun (WGS) entry which is preliminary data.</text>
</comment>
<dbReference type="AlphaFoldDB" id="X1QPE8"/>
<feature type="non-terminal residue" evidence="1">
    <location>
        <position position="1"/>
    </location>
</feature>